<protein>
    <submittedName>
        <fullName evidence="9">DgyrCDS8605</fullName>
    </submittedName>
</protein>
<accession>A0A7I8VUP7</accession>
<evidence type="ECO:0000256" key="2">
    <source>
        <dbReference type="ARBA" id="ARBA00010147"/>
    </source>
</evidence>
<dbReference type="GO" id="GO:0042806">
    <property type="term" value="F:fucose binding"/>
    <property type="evidence" value="ECO:0007669"/>
    <property type="project" value="UniProtKB-ARBA"/>
</dbReference>
<comment type="caution">
    <text evidence="9">The sequence shown here is derived from an EMBL/GenBank/DDBJ whole genome shotgun (WGS) entry which is preliminary data.</text>
</comment>
<evidence type="ECO:0000256" key="5">
    <source>
        <dbReference type="ARBA" id="ARBA00022734"/>
    </source>
</evidence>
<dbReference type="EMBL" id="CAJFCJ010000011">
    <property type="protein sequence ID" value="CAD5120022.1"/>
    <property type="molecule type" value="Genomic_DNA"/>
</dbReference>
<dbReference type="GO" id="GO:0001868">
    <property type="term" value="P:regulation of complement activation, lectin pathway"/>
    <property type="evidence" value="ECO:0007669"/>
    <property type="project" value="UniProtKB-ARBA"/>
</dbReference>
<keyword evidence="10" id="KW-1185">Reference proteome</keyword>
<dbReference type="InterPro" id="IPR008979">
    <property type="entry name" value="Galactose-bd-like_sf"/>
</dbReference>
<dbReference type="PANTHER" id="PTHR45713">
    <property type="entry name" value="FTP DOMAIN-CONTAINING PROTEIN"/>
    <property type="match status" value="1"/>
</dbReference>
<dbReference type="SUPFAM" id="SSF49785">
    <property type="entry name" value="Galactose-binding domain-like"/>
    <property type="match status" value="2"/>
</dbReference>
<evidence type="ECO:0000256" key="1">
    <source>
        <dbReference type="ARBA" id="ARBA00002219"/>
    </source>
</evidence>
<keyword evidence="5" id="KW-0430">Lectin</keyword>
<reference evidence="9 10" key="1">
    <citation type="submission" date="2020-08" db="EMBL/GenBank/DDBJ databases">
        <authorList>
            <person name="Hejnol A."/>
        </authorList>
    </citation>
    <scope>NUCLEOTIDE SEQUENCE [LARGE SCALE GENOMIC DNA]</scope>
</reference>
<dbReference type="Gene3D" id="2.60.120.260">
    <property type="entry name" value="Galactose-binding domain-like"/>
    <property type="match status" value="2"/>
</dbReference>
<sequence length="559" mass="63742">MKAEAYLFILTVGFSAAENLARNKISYQYTTNSNNYPMYGNDDKISIDCLAPNKCSKTHGLTNEIAWWTVDLEKIYHVQKVCVLNVNFDSYTDLKDIKIYVSDLPANETNLCIASTGTVKRPVSTAFSEYKCFECLNVVTGSFVTLKLNESGDSLNLADVQVFGSFEAERSFSYFKPKMERHYHGKSCDVRYAYQATDGKYTSHAVTRCQGTVMMKRPYIRIDFEKVLKLFGIVYIPRRADISYRRTRDIYITMKNTPETYFDPDIQYCIKNFFASSFLGYFQTHILWCEKIVSGRYFTLVRDKVGDTTVVLETAEIYIYAGEDTNPVKTNVNNKKNSIIKILEDNSNVDTMVYDNIYFNPSAAYEVNLPSNIEWIISTNAIGINSVCLTVAHDKISLTTNQIYVRDMLTDNILKGETPTDFRYEQTLCVVFNFTFTKEIKILTTQGKPIAEVDLMAESFIYKGGNTKCKSYLVDTISFSVSEINPWIYVQIEADSFELSPDVVLESTLDKVQKHCSKISNTEISTSTVEFFKCANSGNQLNIYSKIVQTNSYVLNAYK</sequence>
<dbReference type="GO" id="GO:0010185">
    <property type="term" value="P:regulation of cellular defense response"/>
    <property type="evidence" value="ECO:0007669"/>
    <property type="project" value="UniProtKB-ARBA"/>
</dbReference>
<name>A0A7I8VUP7_9ANNE</name>
<dbReference type="SMART" id="SM00607">
    <property type="entry name" value="FTP"/>
    <property type="match status" value="1"/>
</dbReference>
<comment type="similarity">
    <text evidence="2">Belongs to the fucolectin family.</text>
</comment>
<evidence type="ECO:0000313" key="10">
    <source>
        <dbReference type="Proteomes" id="UP000549394"/>
    </source>
</evidence>
<keyword evidence="6" id="KW-0106">Calcium</keyword>
<evidence type="ECO:0000256" key="6">
    <source>
        <dbReference type="ARBA" id="ARBA00022837"/>
    </source>
</evidence>
<evidence type="ECO:0000259" key="8">
    <source>
        <dbReference type="SMART" id="SM00607"/>
    </source>
</evidence>
<feature type="domain" description="Fucolectin tachylectin-4 pentraxin-1" evidence="8">
    <location>
        <begin position="17"/>
        <end position="169"/>
    </location>
</feature>
<dbReference type="AlphaFoldDB" id="A0A7I8VUP7"/>
<comment type="function">
    <text evidence="1">Acts as a defensive agent. Recognizes blood group fucosylated oligosaccharides including A, B, H and Lewis B-type antigens. Does not recognize Lewis A antigen and has low affinity for monovalent haptens.</text>
</comment>
<dbReference type="InterPro" id="IPR051941">
    <property type="entry name" value="BG_Antigen-Binding_Lectin"/>
</dbReference>
<dbReference type="GO" id="GO:0046872">
    <property type="term" value="F:metal ion binding"/>
    <property type="evidence" value="ECO:0007669"/>
    <property type="project" value="UniProtKB-KW"/>
</dbReference>
<evidence type="ECO:0000256" key="3">
    <source>
        <dbReference type="ARBA" id="ARBA00011233"/>
    </source>
</evidence>
<gene>
    <name evidence="9" type="ORF">DGYR_LOCUS8183</name>
</gene>
<proteinExistence type="inferred from homology"/>
<evidence type="ECO:0000256" key="7">
    <source>
        <dbReference type="ARBA" id="ARBA00023157"/>
    </source>
</evidence>
<evidence type="ECO:0000256" key="4">
    <source>
        <dbReference type="ARBA" id="ARBA00022723"/>
    </source>
</evidence>
<dbReference type="InterPro" id="IPR006585">
    <property type="entry name" value="FTP1"/>
</dbReference>
<dbReference type="OrthoDB" id="547680at2759"/>
<organism evidence="9 10">
    <name type="scientific">Dimorphilus gyrociliatus</name>
    <dbReference type="NCBI Taxonomy" id="2664684"/>
    <lineage>
        <taxon>Eukaryota</taxon>
        <taxon>Metazoa</taxon>
        <taxon>Spiralia</taxon>
        <taxon>Lophotrochozoa</taxon>
        <taxon>Annelida</taxon>
        <taxon>Polychaeta</taxon>
        <taxon>Polychaeta incertae sedis</taxon>
        <taxon>Dinophilidae</taxon>
        <taxon>Dimorphilus</taxon>
    </lineage>
</organism>
<evidence type="ECO:0000313" key="9">
    <source>
        <dbReference type="EMBL" id="CAD5120022.1"/>
    </source>
</evidence>
<dbReference type="Proteomes" id="UP000549394">
    <property type="component" value="Unassembled WGS sequence"/>
</dbReference>
<keyword evidence="7" id="KW-1015">Disulfide bond</keyword>
<keyword evidence="4" id="KW-0479">Metal-binding</keyword>
<comment type="subunit">
    <text evidence="3">Homotrimer.</text>
</comment>
<dbReference type="PANTHER" id="PTHR45713:SF6">
    <property type="entry name" value="F5_8 TYPE C DOMAIN-CONTAINING PROTEIN"/>
    <property type="match status" value="1"/>
</dbReference>